<dbReference type="EMBL" id="DYYG01000035">
    <property type="protein sequence ID" value="HJE24218.1"/>
    <property type="molecule type" value="Genomic_DNA"/>
</dbReference>
<comment type="caution">
    <text evidence="2">The sequence shown here is derived from an EMBL/GenBank/DDBJ whole genome shotgun (WGS) entry which is preliminary data.</text>
</comment>
<evidence type="ECO:0000313" key="2">
    <source>
        <dbReference type="EMBL" id="HJE24218.1"/>
    </source>
</evidence>
<protein>
    <submittedName>
        <fullName evidence="2">Uncharacterized protein</fullName>
    </submittedName>
</protein>
<sequence length="182" mass="19587">MALDVDGYAVMQAIASAPEAFPDLRAEVPRAARALVVKQLKARSLRVASLRLIREVLGTESFALIADGMSEAEVKSLVTRLDPHHPSLKTATPGWHRHRLAALAAGEAPFRKGEERVEGAPKPAPSPAEAPPERALGSRPFAAVWDGQDHDPPAAKEGRDKKGKSKKDKAEKDKAEKGKKRG</sequence>
<proteinExistence type="predicted"/>
<organism evidence="2 3">
    <name type="scientific">Methylorubrum populi</name>
    <dbReference type="NCBI Taxonomy" id="223967"/>
    <lineage>
        <taxon>Bacteria</taxon>
        <taxon>Pseudomonadati</taxon>
        <taxon>Pseudomonadota</taxon>
        <taxon>Alphaproteobacteria</taxon>
        <taxon>Hyphomicrobiales</taxon>
        <taxon>Methylobacteriaceae</taxon>
        <taxon>Methylorubrum</taxon>
    </lineage>
</organism>
<evidence type="ECO:0000313" key="3">
    <source>
        <dbReference type="Proteomes" id="UP000742631"/>
    </source>
</evidence>
<feature type="region of interest" description="Disordered" evidence="1">
    <location>
        <begin position="106"/>
        <end position="182"/>
    </location>
</feature>
<accession>A0A921JFL6</accession>
<name>A0A921JFL6_9HYPH</name>
<feature type="compositionally biased region" description="Basic and acidic residues" evidence="1">
    <location>
        <begin position="109"/>
        <end position="119"/>
    </location>
</feature>
<feature type="compositionally biased region" description="Basic and acidic residues" evidence="1">
    <location>
        <begin position="147"/>
        <end position="160"/>
    </location>
</feature>
<reference evidence="2" key="1">
    <citation type="journal article" date="2021" name="PeerJ">
        <title>Extensive microbial diversity within the chicken gut microbiome revealed by metagenomics and culture.</title>
        <authorList>
            <person name="Gilroy R."/>
            <person name="Ravi A."/>
            <person name="Getino M."/>
            <person name="Pursley I."/>
            <person name="Horton D.L."/>
            <person name="Alikhan N.F."/>
            <person name="Baker D."/>
            <person name="Gharbi K."/>
            <person name="Hall N."/>
            <person name="Watson M."/>
            <person name="Adriaenssens E.M."/>
            <person name="Foster-Nyarko E."/>
            <person name="Jarju S."/>
            <person name="Secka A."/>
            <person name="Antonio M."/>
            <person name="Oren A."/>
            <person name="Chaudhuri R.R."/>
            <person name="La Ragione R."/>
            <person name="Hildebrand F."/>
            <person name="Pallen M.J."/>
        </authorList>
    </citation>
    <scope>NUCLEOTIDE SEQUENCE</scope>
    <source>
        <strain evidence="2">316</strain>
    </source>
</reference>
<dbReference type="AlphaFoldDB" id="A0A921JFL6"/>
<reference evidence="2" key="2">
    <citation type="submission" date="2021-09" db="EMBL/GenBank/DDBJ databases">
        <authorList>
            <person name="Gilroy R."/>
        </authorList>
    </citation>
    <scope>NUCLEOTIDE SEQUENCE</scope>
    <source>
        <strain evidence="2">316</strain>
    </source>
</reference>
<evidence type="ECO:0000256" key="1">
    <source>
        <dbReference type="SAM" id="MobiDB-lite"/>
    </source>
</evidence>
<gene>
    <name evidence="2" type="ORF">K8W01_11220</name>
</gene>
<dbReference type="Proteomes" id="UP000742631">
    <property type="component" value="Unassembled WGS sequence"/>
</dbReference>